<proteinExistence type="predicted"/>
<dbReference type="RefSeq" id="WP_191161671.1">
    <property type="nucleotide sequence ID" value="NZ_JACXAI010000040.1"/>
</dbReference>
<name>A0A926RYI3_9BACI</name>
<evidence type="ECO:0000313" key="2">
    <source>
        <dbReference type="Proteomes" id="UP000626844"/>
    </source>
</evidence>
<comment type="caution">
    <text evidence="1">The sequence shown here is derived from an EMBL/GenBank/DDBJ whole genome shotgun (WGS) entry which is preliminary data.</text>
</comment>
<sequence>MSKYLLRHYFDIVHVERISRKNFPGIFLAVYERAYICIEGSKRTGNLYTEAWESINDRYISL</sequence>
<protein>
    <submittedName>
        <fullName evidence="1">Uncharacterized protein</fullName>
    </submittedName>
</protein>
<accession>A0A926RYI3</accession>
<organism evidence="1 2">
    <name type="scientific">Metabacillus arenae</name>
    <dbReference type="NCBI Taxonomy" id="2771434"/>
    <lineage>
        <taxon>Bacteria</taxon>
        <taxon>Bacillati</taxon>
        <taxon>Bacillota</taxon>
        <taxon>Bacilli</taxon>
        <taxon>Bacillales</taxon>
        <taxon>Bacillaceae</taxon>
        <taxon>Metabacillus</taxon>
    </lineage>
</organism>
<keyword evidence="2" id="KW-1185">Reference proteome</keyword>
<dbReference type="EMBL" id="JACXAI010000040">
    <property type="protein sequence ID" value="MBD1382968.1"/>
    <property type="molecule type" value="Genomic_DNA"/>
</dbReference>
<gene>
    <name evidence="1" type="ORF">IC621_22465</name>
</gene>
<evidence type="ECO:0000313" key="1">
    <source>
        <dbReference type="EMBL" id="MBD1382968.1"/>
    </source>
</evidence>
<dbReference type="Proteomes" id="UP000626844">
    <property type="component" value="Unassembled WGS sequence"/>
</dbReference>
<dbReference type="AlphaFoldDB" id="A0A926RYI3"/>
<reference evidence="1" key="1">
    <citation type="submission" date="2020-09" db="EMBL/GenBank/DDBJ databases">
        <title>A novel bacterium of genus Bacillus, isolated from South China Sea.</title>
        <authorList>
            <person name="Huang H."/>
            <person name="Mo K."/>
            <person name="Hu Y."/>
        </authorList>
    </citation>
    <scope>NUCLEOTIDE SEQUENCE</scope>
    <source>
        <strain evidence="1">IB182487</strain>
    </source>
</reference>